<dbReference type="PANTHER" id="PTHR43172">
    <property type="entry name" value="ADENYLOSUCCINATE LYASE"/>
    <property type="match status" value="1"/>
</dbReference>
<proteinExistence type="predicted"/>
<dbReference type="GO" id="GO:0005829">
    <property type="term" value="C:cytosol"/>
    <property type="evidence" value="ECO:0007669"/>
    <property type="project" value="TreeGrafter"/>
</dbReference>
<evidence type="ECO:0000256" key="1">
    <source>
        <dbReference type="ARBA" id="ARBA00023239"/>
    </source>
</evidence>
<evidence type="ECO:0000313" key="4">
    <source>
        <dbReference type="EMBL" id="GAG50635.1"/>
    </source>
</evidence>
<dbReference type="Gene3D" id="1.20.200.10">
    <property type="entry name" value="Fumarase/aspartase (Central domain)"/>
    <property type="match status" value="1"/>
</dbReference>
<gene>
    <name evidence="3" type="ORF">S01H1_85473</name>
    <name evidence="4" type="ORF">S01H1_85474</name>
</gene>
<reference evidence="3" key="1">
    <citation type="journal article" date="2014" name="Front. Microbiol.">
        <title>High frequency of phylogenetically diverse reductive dehalogenase-homologous genes in deep subseafloor sedimentary metagenomes.</title>
        <authorList>
            <person name="Kawai M."/>
            <person name="Futagami T."/>
            <person name="Toyoda A."/>
            <person name="Takaki Y."/>
            <person name="Nishi S."/>
            <person name="Hori S."/>
            <person name="Arai W."/>
            <person name="Tsubouchi T."/>
            <person name="Morono Y."/>
            <person name="Uchiyama I."/>
            <person name="Ito T."/>
            <person name="Fujiyama A."/>
            <person name="Inagaki F."/>
            <person name="Takami H."/>
        </authorList>
    </citation>
    <scope>NUCLEOTIDE SEQUENCE</scope>
    <source>
        <strain evidence="3">Expedition CK06-06</strain>
    </source>
</reference>
<dbReference type="GO" id="GO:0004018">
    <property type="term" value="F:N6-(1,2-dicarboxyethyl)AMP AMP-lyase (fumarate-forming) activity"/>
    <property type="evidence" value="ECO:0007669"/>
    <property type="project" value="TreeGrafter"/>
</dbReference>
<dbReference type="Pfam" id="PF00206">
    <property type="entry name" value="Lyase_1"/>
    <property type="match status" value="1"/>
</dbReference>
<protein>
    <recommendedName>
        <fullName evidence="2">Fumarate lyase N-terminal domain-containing protein</fullName>
    </recommendedName>
</protein>
<dbReference type="GO" id="GO:0070626">
    <property type="term" value="F:(S)-2-(5-amino-1-(5-phospho-D-ribosyl)imidazole-4-carboxamido) succinate lyase (fumarate-forming) activity"/>
    <property type="evidence" value="ECO:0007669"/>
    <property type="project" value="TreeGrafter"/>
</dbReference>
<sequence>MALWTEEMRRNLQRLAEAKRVIAVGKISGAVGTYATVPPEIEEKACAKLRLAPAPVSSQILQRDRHAQFITTLAIISSSLEKFATE</sequence>
<organism evidence="3">
    <name type="scientific">marine sediment metagenome</name>
    <dbReference type="NCBI Taxonomy" id="412755"/>
    <lineage>
        <taxon>unclassified sequences</taxon>
        <taxon>metagenomes</taxon>
        <taxon>ecological metagenomes</taxon>
    </lineage>
</organism>
<dbReference type="InterPro" id="IPR022761">
    <property type="entry name" value="Fumarate_lyase_N"/>
</dbReference>
<dbReference type="GO" id="GO:0044208">
    <property type="term" value="P:'de novo' AMP biosynthetic process"/>
    <property type="evidence" value="ECO:0007669"/>
    <property type="project" value="TreeGrafter"/>
</dbReference>
<feature type="non-terminal residue" evidence="3">
    <location>
        <position position="86"/>
    </location>
</feature>
<feature type="domain" description="Fumarate lyase N-terminal" evidence="2">
    <location>
        <begin position="2"/>
        <end position="85"/>
    </location>
</feature>
<dbReference type="EMBL" id="BARS01058722">
    <property type="protein sequence ID" value="GAG50635.1"/>
    <property type="molecule type" value="Genomic_DNA"/>
</dbReference>
<comment type="caution">
    <text evidence="3">The sequence shown here is derived from an EMBL/GenBank/DDBJ whole genome shotgun (WGS) entry which is preliminary data.</text>
</comment>
<evidence type="ECO:0000259" key="2">
    <source>
        <dbReference type="Pfam" id="PF00206"/>
    </source>
</evidence>
<dbReference type="SUPFAM" id="SSF48557">
    <property type="entry name" value="L-aspartase-like"/>
    <property type="match status" value="1"/>
</dbReference>
<keyword evidence="1" id="KW-0456">Lyase</keyword>
<name>X0YVF8_9ZZZZ</name>
<dbReference type="AlphaFoldDB" id="X0YVF8"/>
<accession>X0YVF8</accession>
<dbReference type="PANTHER" id="PTHR43172:SF1">
    <property type="entry name" value="ADENYLOSUCCINATE LYASE"/>
    <property type="match status" value="1"/>
</dbReference>
<dbReference type="EMBL" id="BARS01058721">
    <property type="protein sequence ID" value="GAG50627.1"/>
    <property type="molecule type" value="Genomic_DNA"/>
</dbReference>
<dbReference type="InterPro" id="IPR008948">
    <property type="entry name" value="L-Aspartase-like"/>
</dbReference>
<evidence type="ECO:0000313" key="3">
    <source>
        <dbReference type="EMBL" id="GAG50627.1"/>
    </source>
</evidence>